<dbReference type="RefSeq" id="WP_344274444.1">
    <property type="nucleotide sequence ID" value="NZ_BAAAHV010000011.1"/>
</dbReference>
<evidence type="ECO:0000313" key="3">
    <source>
        <dbReference type="EMBL" id="MFD2481212.1"/>
    </source>
</evidence>
<reference evidence="4" key="1">
    <citation type="journal article" date="2019" name="Int. J. Syst. Evol. Microbiol.">
        <title>The Global Catalogue of Microorganisms (GCM) 10K type strain sequencing project: providing services to taxonomists for standard genome sequencing and annotation.</title>
        <authorList>
            <consortium name="The Broad Institute Genomics Platform"/>
            <consortium name="The Broad Institute Genome Sequencing Center for Infectious Disease"/>
            <person name="Wu L."/>
            <person name="Ma J."/>
        </authorList>
    </citation>
    <scope>NUCLEOTIDE SEQUENCE [LARGE SCALE GENOMIC DNA]</scope>
    <source>
        <strain evidence="4">CGMCC 4.7638</strain>
    </source>
</reference>
<dbReference type="EMBL" id="JBHUKQ010000010">
    <property type="protein sequence ID" value="MFD2481212.1"/>
    <property type="molecule type" value="Genomic_DNA"/>
</dbReference>
<gene>
    <name evidence="3" type="ORF">ACFSUT_13085</name>
</gene>
<name>A0ABW5HW54_9PSEU</name>
<keyword evidence="4" id="KW-1185">Reference proteome</keyword>
<proteinExistence type="predicted"/>
<evidence type="ECO:0000313" key="4">
    <source>
        <dbReference type="Proteomes" id="UP001597542"/>
    </source>
</evidence>
<sequence>MTNPEPVVAGIEQLYSDVPVAGSDRRQELEGSITFGQVDVFDVDNQVRVGLPDLVDGEQWAYSQVAVPVVLAPLPHDHYRKVTVTATFEVPGVIARHVVDHSGFGQLPTRGTGTATVVWELVPPDGSDELPSADHHIACVVRRPRDAAACDVTLSAEAVVLKTAIRKRLRTATMPKPSTYRLSFVGKTFARQIADVSPPRREMIAPLPLKVPRERTVVIFHGRDSGALYEVTLFLRSLDLYPLTWSQALALTGAGTPTIGETLDAVMKAVQAIIVLLTPDEVVYLKPRFIRPDDVAGVQCQPRPNVLYEAGLALGLFPDKTVLVEFGKVRRFTDLDGRYFLQLDNDTHSRQRLALRLRDLECAVDLDRLDWQRTGDLTPPEADIPPPEAAVRDSNT</sequence>
<comment type="caution">
    <text evidence="3">The sequence shown here is derived from an EMBL/GenBank/DDBJ whole genome shotgun (WGS) entry which is preliminary data.</text>
</comment>
<dbReference type="Proteomes" id="UP001597542">
    <property type="component" value="Unassembled WGS sequence"/>
</dbReference>
<evidence type="ECO:0000256" key="1">
    <source>
        <dbReference type="SAM" id="MobiDB-lite"/>
    </source>
</evidence>
<dbReference type="InterPro" id="IPR019302">
    <property type="entry name" value="CAP12/PCTIR_TIR_dom"/>
</dbReference>
<feature type="domain" description="CD-NTase-associated protein 12/Pycsar effector protein TIR" evidence="2">
    <location>
        <begin position="217"/>
        <end position="344"/>
    </location>
</feature>
<organism evidence="3 4">
    <name type="scientific">Amycolatopsis albidoflavus</name>
    <dbReference type="NCBI Taxonomy" id="102226"/>
    <lineage>
        <taxon>Bacteria</taxon>
        <taxon>Bacillati</taxon>
        <taxon>Actinomycetota</taxon>
        <taxon>Actinomycetes</taxon>
        <taxon>Pseudonocardiales</taxon>
        <taxon>Pseudonocardiaceae</taxon>
        <taxon>Amycolatopsis</taxon>
    </lineage>
</organism>
<accession>A0ABW5HW54</accession>
<protein>
    <submittedName>
        <fullName evidence="3">Nucleotide-binding protein</fullName>
    </submittedName>
</protein>
<evidence type="ECO:0000259" key="2">
    <source>
        <dbReference type="Pfam" id="PF10137"/>
    </source>
</evidence>
<feature type="region of interest" description="Disordered" evidence="1">
    <location>
        <begin position="375"/>
        <end position="396"/>
    </location>
</feature>
<dbReference type="Pfam" id="PF10137">
    <property type="entry name" value="CAP12-PCTIR_TIR"/>
    <property type="match status" value="1"/>
</dbReference>